<protein>
    <recommendedName>
        <fullName evidence="4">Integrase</fullName>
    </recommendedName>
</protein>
<comment type="caution">
    <text evidence="2">The sequence shown here is derived from an EMBL/GenBank/DDBJ whole genome shotgun (WGS) entry which is preliminary data.</text>
</comment>
<dbReference type="AlphaFoldDB" id="A0A7W4ZR95"/>
<accession>A0A7W4ZR95</accession>
<sequence>MFQGEPGGILAGSVIRRAWRSARKAVLPPHVSESPTGRRVYDNRNTRLTKWLNDGIPPAQVAEWVGNSVAVLLATYARCVEGQLPDLKRRLEAAGDLPEPPSTG</sequence>
<evidence type="ECO:0000313" key="2">
    <source>
        <dbReference type="EMBL" id="MBB3077212.1"/>
    </source>
</evidence>
<proteinExistence type="predicted"/>
<dbReference type="InterPro" id="IPR013762">
    <property type="entry name" value="Integrase-like_cat_sf"/>
</dbReference>
<reference evidence="2 3" key="1">
    <citation type="submission" date="2020-08" db="EMBL/GenBank/DDBJ databases">
        <title>Genomic Encyclopedia of Type Strains, Phase III (KMG-III): the genomes of soil and plant-associated and newly described type strains.</title>
        <authorList>
            <person name="Whitman W."/>
        </authorList>
    </citation>
    <scope>NUCLEOTIDE SEQUENCE [LARGE SCALE GENOMIC DNA]</scope>
    <source>
        <strain evidence="2 3">CECT 3237</strain>
    </source>
</reference>
<evidence type="ECO:0000256" key="1">
    <source>
        <dbReference type="ARBA" id="ARBA00023172"/>
    </source>
</evidence>
<dbReference type="Gene3D" id="1.10.443.10">
    <property type="entry name" value="Intergrase catalytic core"/>
    <property type="match status" value="1"/>
</dbReference>
<dbReference type="EMBL" id="JACHXE010000003">
    <property type="protein sequence ID" value="MBB3077212.1"/>
    <property type="molecule type" value="Genomic_DNA"/>
</dbReference>
<dbReference type="GO" id="GO:0003677">
    <property type="term" value="F:DNA binding"/>
    <property type="evidence" value="ECO:0007669"/>
    <property type="project" value="InterPro"/>
</dbReference>
<dbReference type="RefSeq" id="WP_229845459.1">
    <property type="nucleotide sequence ID" value="NZ_BMUP01000005.1"/>
</dbReference>
<organism evidence="2 3">
    <name type="scientific">Streptomyces violarus</name>
    <dbReference type="NCBI Taxonomy" id="67380"/>
    <lineage>
        <taxon>Bacteria</taxon>
        <taxon>Bacillati</taxon>
        <taxon>Actinomycetota</taxon>
        <taxon>Actinomycetes</taxon>
        <taxon>Kitasatosporales</taxon>
        <taxon>Streptomycetaceae</taxon>
        <taxon>Streptomyces</taxon>
    </lineage>
</organism>
<evidence type="ECO:0008006" key="4">
    <source>
        <dbReference type="Google" id="ProtNLM"/>
    </source>
</evidence>
<name>A0A7W4ZR95_9ACTN</name>
<dbReference type="GO" id="GO:0015074">
    <property type="term" value="P:DNA integration"/>
    <property type="evidence" value="ECO:0007669"/>
    <property type="project" value="InterPro"/>
</dbReference>
<keyword evidence="1" id="KW-0233">DNA recombination</keyword>
<keyword evidence="3" id="KW-1185">Reference proteome</keyword>
<dbReference type="GO" id="GO:0006310">
    <property type="term" value="P:DNA recombination"/>
    <property type="evidence" value="ECO:0007669"/>
    <property type="project" value="UniProtKB-KW"/>
</dbReference>
<gene>
    <name evidence="2" type="ORF">FHS41_003700</name>
</gene>
<dbReference type="Proteomes" id="UP000572907">
    <property type="component" value="Unassembled WGS sequence"/>
</dbReference>
<evidence type="ECO:0000313" key="3">
    <source>
        <dbReference type="Proteomes" id="UP000572907"/>
    </source>
</evidence>
<dbReference type="SUPFAM" id="SSF56349">
    <property type="entry name" value="DNA breaking-rejoining enzymes"/>
    <property type="match status" value="1"/>
</dbReference>
<dbReference type="InterPro" id="IPR011010">
    <property type="entry name" value="DNA_brk_join_enz"/>
</dbReference>